<keyword evidence="3" id="KW-1185">Reference proteome</keyword>
<evidence type="ECO:0008006" key="4">
    <source>
        <dbReference type="Google" id="ProtNLM"/>
    </source>
</evidence>
<evidence type="ECO:0000313" key="3">
    <source>
        <dbReference type="Proteomes" id="UP001428290"/>
    </source>
</evidence>
<comment type="caution">
    <text evidence="2">The sequence shown here is derived from an EMBL/GenBank/DDBJ whole genome shotgun (WGS) entry which is preliminary data.</text>
</comment>
<protein>
    <recommendedName>
        <fullName evidence="4">DNA methyltransferase</fullName>
    </recommendedName>
</protein>
<feature type="compositionally biased region" description="Basic and acidic residues" evidence="1">
    <location>
        <begin position="136"/>
        <end position="145"/>
    </location>
</feature>
<proteinExistence type="predicted"/>
<sequence length="400" mass="46263">MDNQYQIHFAKAIQKAEIIYNSEKPDDEIKYHLDNNKSLHHKLKDNINGLIIETQKTIKDGVETIINNLNKSKYIYSILLTGLFQKLINPKQDIRMAQEKLVGGYSNRSVDQIHITPLLKKYNFTHCATSGMESGRNWERPEPHTFGHSANSRGKGTKESYLGIIHAVQEEGIDPFPIIVLLLALDRLNRKVPVFEYNQPQGLTIEEIWQAVLRYHKDAIGNGRSRLPVLAIYAIYKALMPQVTRYTGMILRSPNRHTGNDKKGWIGDIQVDREDGTPYEAVEVKSGHQITPSMLRELTRKFGGQNVDRYYILSTEDQYIALENHSEIQEVCDEIRTQTGCQVIPNGLNRTLWYYLRLLENPDIFIEYYTQQINEDIDVQMHHRMLWAQILSEMNIGDPQ</sequence>
<evidence type="ECO:0000256" key="1">
    <source>
        <dbReference type="SAM" id="MobiDB-lite"/>
    </source>
</evidence>
<dbReference type="Proteomes" id="UP001428290">
    <property type="component" value="Unassembled WGS sequence"/>
</dbReference>
<dbReference type="EMBL" id="BAABRU010000049">
    <property type="protein sequence ID" value="GAA5531418.1"/>
    <property type="molecule type" value="Genomic_DNA"/>
</dbReference>
<evidence type="ECO:0000313" key="2">
    <source>
        <dbReference type="EMBL" id="GAA5531418.1"/>
    </source>
</evidence>
<accession>A0ABP9X994</accession>
<organism evidence="2 3">
    <name type="scientific">Herpetosiphon gulosus</name>
    <dbReference type="NCBI Taxonomy" id="1973496"/>
    <lineage>
        <taxon>Bacteria</taxon>
        <taxon>Bacillati</taxon>
        <taxon>Chloroflexota</taxon>
        <taxon>Chloroflexia</taxon>
        <taxon>Herpetosiphonales</taxon>
        <taxon>Herpetosiphonaceae</taxon>
        <taxon>Herpetosiphon</taxon>
    </lineage>
</organism>
<reference evidence="2 3" key="1">
    <citation type="submission" date="2024-02" db="EMBL/GenBank/DDBJ databases">
        <title>Herpetosiphon gulosus NBRC 112829.</title>
        <authorList>
            <person name="Ichikawa N."/>
            <person name="Katano-Makiyama Y."/>
            <person name="Hidaka K."/>
        </authorList>
    </citation>
    <scope>NUCLEOTIDE SEQUENCE [LARGE SCALE GENOMIC DNA]</scope>
    <source>
        <strain evidence="2 3">NBRC 112829</strain>
    </source>
</reference>
<gene>
    <name evidence="2" type="ORF">Hgul01_05243</name>
</gene>
<name>A0ABP9X994_9CHLR</name>
<feature type="region of interest" description="Disordered" evidence="1">
    <location>
        <begin position="134"/>
        <end position="153"/>
    </location>
</feature>
<dbReference type="RefSeq" id="WP_345724972.1">
    <property type="nucleotide sequence ID" value="NZ_BAABRU010000049.1"/>
</dbReference>